<accession>A0A0C3G0D9</accession>
<proteinExistence type="predicted"/>
<gene>
    <name evidence="1" type="ORF">PILCRDRAFT_192222</name>
</gene>
<sequence length="91" mass="10308">MRCDTSSSIIMHHARSSMRQALQLDELGCHHIRRLPSQCRSTADVVSAGAKLPYLSRNSLVSDRNVFSFYVCTSHKFVRSVGTICDNCKRY</sequence>
<dbReference type="EMBL" id="KN832974">
    <property type="protein sequence ID" value="KIM89650.1"/>
    <property type="molecule type" value="Genomic_DNA"/>
</dbReference>
<evidence type="ECO:0000313" key="2">
    <source>
        <dbReference type="Proteomes" id="UP000054166"/>
    </source>
</evidence>
<reference evidence="1 2" key="1">
    <citation type="submission" date="2014-04" db="EMBL/GenBank/DDBJ databases">
        <authorList>
            <consortium name="DOE Joint Genome Institute"/>
            <person name="Kuo A."/>
            <person name="Tarkka M."/>
            <person name="Buscot F."/>
            <person name="Kohler A."/>
            <person name="Nagy L.G."/>
            <person name="Floudas D."/>
            <person name="Copeland A."/>
            <person name="Barry K.W."/>
            <person name="Cichocki N."/>
            <person name="Veneault-Fourrey C."/>
            <person name="LaButti K."/>
            <person name="Lindquist E.A."/>
            <person name="Lipzen A."/>
            <person name="Lundell T."/>
            <person name="Morin E."/>
            <person name="Murat C."/>
            <person name="Sun H."/>
            <person name="Tunlid A."/>
            <person name="Henrissat B."/>
            <person name="Grigoriev I.V."/>
            <person name="Hibbett D.S."/>
            <person name="Martin F."/>
            <person name="Nordberg H.P."/>
            <person name="Cantor M.N."/>
            <person name="Hua S.X."/>
        </authorList>
    </citation>
    <scope>NUCLEOTIDE SEQUENCE [LARGE SCALE GENOMIC DNA]</scope>
    <source>
        <strain evidence="1 2">F 1598</strain>
    </source>
</reference>
<dbReference type="AlphaFoldDB" id="A0A0C3G0D9"/>
<dbReference type="InParanoid" id="A0A0C3G0D9"/>
<protein>
    <submittedName>
        <fullName evidence="1">Uncharacterized protein</fullName>
    </submittedName>
</protein>
<dbReference type="HOGENOM" id="CLU_2427810_0_0_1"/>
<name>A0A0C3G0D9_PILCF</name>
<evidence type="ECO:0000313" key="1">
    <source>
        <dbReference type="EMBL" id="KIM89650.1"/>
    </source>
</evidence>
<organism evidence="1 2">
    <name type="scientific">Piloderma croceum (strain F 1598)</name>
    <dbReference type="NCBI Taxonomy" id="765440"/>
    <lineage>
        <taxon>Eukaryota</taxon>
        <taxon>Fungi</taxon>
        <taxon>Dikarya</taxon>
        <taxon>Basidiomycota</taxon>
        <taxon>Agaricomycotina</taxon>
        <taxon>Agaricomycetes</taxon>
        <taxon>Agaricomycetidae</taxon>
        <taxon>Atheliales</taxon>
        <taxon>Atheliaceae</taxon>
        <taxon>Piloderma</taxon>
    </lineage>
</organism>
<keyword evidence="2" id="KW-1185">Reference proteome</keyword>
<reference evidence="2" key="2">
    <citation type="submission" date="2015-01" db="EMBL/GenBank/DDBJ databases">
        <title>Evolutionary Origins and Diversification of the Mycorrhizal Mutualists.</title>
        <authorList>
            <consortium name="DOE Joint Genome Institute"/>
            <consortium name="Mycorrhizal Genomics Consortium"/>
            <person name="Kohler A."/>
            <person name="Kuo A."/>
            <person name="Nagy L.G."/>
            <person name="Floudas D."/>
            <person name="Copeland A."/>
            <person name="Barry K.W."/>
            <person name="Cichocki N."/>
            <person name="Veneault-Fourrey C."/>
            <person name="LaButti K."/>
            <person name="Lindquist E.A."/>
            <person name="Lipzen A."/>
            <person name="Lundell T."/>
            <person name="Morin E."/>
            <person name="Murat C."/>
            <person name="Riley R."/>
            <person name="Ohm R."/>
            <person name="Sun H."/>
            <person name="Tunlid A."/>
            <person name="Henrissat B."/>
            <person name="Grigoriev I.V."/>
            <person name="Hibbett D.S."/>
            <person name="Martin F."/>
        </authorList>
    </citation>
    <scope>NUCLEOTIDE SEQUENCE [LARGE SCALE GENOMIC DNA]</scope>
    <source>
        <strain evidence="2">F 1598</strain>
    </source>
</reference>
<dbReference type="Proteomes" id="UP000054166">
    <property type="component" value="Unassembled WGS sequence"/>
</dbReference>